<sequence length="585" mass="61077">MGFVIWFQLQVDKAGPGGLLPLRVSNDVFGAEYVLDADIRLDLLSGAVASTFSATLTNLPADVVETLKSRHADGLAGGEPLSISLHLGYFDDPDGRSDPVLRGVVTSIRTRVSSSGELQTELRGMELAGFQLLRTAVREGEPGGRSLAACVEAVAKAASTDGTTIVASAAGLPEAKNFSLRAGDGLQALRDISEFARAPLVIGDRTIRIGAVVGTGAPLRFTAADDIVALDHVQEDPEDLVPHPPPTGDGGGPAAAAAALAGVSLPKVPVKARTSVELTVLGDPAVRPGRPAVLVPDDPRDALPGPLRVERVRHLFDSRRGYTCEVMLVAAEPGSKAVRTTGAEGVAQRMRDIAESVRGERPAIDVGEVARYKDGRTGRHLANLHYGQTPDAEVVAPSIEAEVDRTPQLHDRPMASPFAFHRCGLMVPVLPGMRAVLAHNRGLVNDAVVTGFLWPEKPAYSPPKNKAGDWWLCLPTGLDGKGLPAGKGVNDLTDAAGRRVLQAKGLRVTVGEKLLPDVGERPDVPADLDGKLVVEHESGTTVTVAADGAVTVDAGSRTVTLKSGSASITLADGKITLRGSSVEVA</sequence>
<evidence type="ECO:0008006" key="3">
    <source>
        <dbReference type="Google" id="ProtNLM"/>
    </source>
</evidence>
<accession>A0ABT4SZY0</accession>
<dbReference type="Proteomes" id="UP001212498">
    <property type="component" value="Unassembled WGS sequence"/>
</dbReference>
<name>A0ABT4SZY0_9ACTN</name>
<gene>
    <name evidence="1" type="ORF">OUY24_19440</name>
</gene>
<dbReference type="EMBL" id="JAPNUD010000051">
    <property type="protein sequence ID" value="MDA0642807.1"/>
    <property type="molecule type" value="Genomic_DNA"/>
</dbReference>
<reference evidence="1 2" key="1">
    <citation type="submission" date="2022-11" db="EMBL/GenBank/DDBJ databases">
        <title>Nonomuraea corallina sp. nov., a new species of the genus Nonomuraea isolated from sea side sediment in Thai sea.</title>
        <authorList>
            <person name="Ngamcharungchit C."/>
            <person name="Matsumoto A."/>
            <person name="Suriyachadkun C."/>
            <person name="Panbangred W."/>
            <person name="Inahashi Y."/>
            <person name="Intra B."/>
        </authorList>
    </citation>
    <scope>NUCLEOTIDE SEQUENCE [LARGE SCALE GENOMIC DNA]</scope>
    <source>
        <strain evidence="1 2">DSM 43553</strain>
    </source>
</reference>
<organism evidence="1 2">
    <name type="scientific">Nonomuraea ferruginea</name>
    <dbReference type="NCBI Taxonomy" id="46174"/>
    <lineage>
        <taxon>Bacteria</taxon>
        <taxon>Bacillati</taxon>
        <taxon>Actinomycetota</taxon>
        <taxon>Actinomycetes</taxon>
        <taxon>Streptosporangiales</taxon>
        <taxon>Streptosporangiaceae</taxon>
        <taxon>Nonomuraea</taxon>
    </lineage>
</organism>
<protein>
    <recommendedName>
        <fullName evidence="3">Gp5/Type VI secretion system Vgr protein OB-fold domain-containing protein</fullName>
    </recommendedName>
</protein>
<evidence type="ECO:0000313" key="1">
    <source>
        <dbReference type="EMBL" id="MDA0642807.1"/>
    </source>
</evidence>
<comment type="caution">
    <text evidence="1">The sequence shown here is derived from an EMBL/GenBank/DDBJ whole genome shotgun (WGS) entry which is preliminary data.</text>
</comment>
<evidence type="ECO:0000313" key="2">
    <source>
        <dbReference type="Proteomes" id="UP001212498"/>
    </source>
</evidence>
<keyword evidence="2" id="KW-1185">Reference proteome</keyword>
<dbReference type="RefSeq" id="WP_271277256.1">
    <property type="nucleotide sequence ID" value="NZ_BAABFD010000016.1"/>
</dbReference>
<proteinExistence type="predicted"/>